<dbReference type="Pfam" id="PF25209">
    <property type="entry name" value="Phage_capsid_4"/>
    <property type="match status" value="1"/>
</dbReference>
<dbReference type="EMBL" id="FZNO01000003">
    <property type="protein sequence ID" value="SNR33057.1"/>
    <property type="molecule type" value="Genomic_DNA"/>
</dbReference>
<dbReference type="RefSeq" id="WP_089335233.1">
    <property type="nucleotide sequence ID" value="NZ_FZNO01000003.1"/>
</dbReference>
<dbReference type="Proteomes" id="UP000198403">
    <property type="component" value="Unassembled WGS sequence"/>
</dbReference>
<accession>A0A238VG52</accession>
<organism evidence="1 2">
    <name type="scientific">Blastococcus mobilis</name>
    <dbReference type="NCBI Taxonomy" id="1938746"/>
    <lineage>
        <taxon>Bacteria</taxon>
        <taxon>Bacillati</taxon>
        <taxon>Actinomycetota</taxon>
        <taxon>Actinomycetes</taxon>
        <taxon>Geodermatophilales</taxon>
        <taxon>Geodermatophilaceae</taxon>
        <taxon>Blastococcus</taxon>
    </lineage>
</organism>
<evidence type="ECO:0000313" key="1">
    <source>
        <dbReference type="EMBL" id="SNR33057.1"/>
    </source>
</evidence>
<name>A0A238VG52_9ACTN</name>
<dbReference type="AlphaFoldDB" id="A0A238VG52"/>
<keyword evidence="2" id="KW-1185">Reference proteome</keyword>
<evidence type="ECO:0000313" key="2">
    <source>
        <dbReference type="Proteomes" id="UP000198403"/>
    </source>
</evidence>
<proteinExistence type="predicted"/>
<sequence length="287" mass="30736">MSLNNFIPAVWAANLLSNLNKALVYAQPGMVNRDYEGQIRGSGDRVKINSIGRVTVFDYTKNVDMPAPEVLTDAQRELVIDQAKGFNFLVDDIDKAQVSGTVMQEATREAAYALADLADRYVAGLYVSAGTNIGSTAAPEVLDTPGEAYELLVELAVSLDEANIASQNRQVVVPPWFAGQITLDDRFVKAGTAASDAVLRNGVVGEAAGFTIVKSNNVPTTTDATAGTSFKIQASTPQARSYAEQISETEAYRPEKRFADALKGLHVYGGKVVRPEALAVAHVKRPA</sequence>
<dbReference type="OrthoDB" id="1624479at2"/>
<gene>
    <name evidence="1" type="ORF">SAMN06272737_10385</name>
</gene>
<protein>
    <submittedName>
        <fullName evidence="1">Major capsid protein, N4-gp56 family</fullName>
    </submittedName>
</protein>
<reference evidence="1 2" key="1">
    <citation type="submission" date="2017-06" db="EMBL/GenBank/DDBJ databases">
        <authorList>
            <person name="Kim H.J."/>
            <person name="Triplett B.A."/>
        </authorList>
    </citation>
    <scope>NUCLEOTIDE SEQUENCE [LARGE SCALE GENOMIC DNA]</scope>
    <source>
        <strain evidence="1 2">DSM 44272</strain>
    </source>
</reference>